<name>A0A9N9WUZ9_9DIPT</name>
<protein>
    <submittedName>
        <fullName evidence="1">Uncharacterized protein</fullName>
    </submittedName>
</protein>
<dbReference type="EMBL" id="OU895879">
    <property type="protein sequence ID" value="CAG9807164.1"/>
    <property type="molecule type" value="Genomic_DNA"/>
</dbReference>
<proteinExistence type="predicted"/>
<reference evidence="1" key="2">
    <citation type="submission" date="2022-10" db="EMBL/GenBank/DDBJ databases">
        <authorList>
            <consortium name="ENA_rothamsted_submissions"/>
            <consortium name="culmorum"/>
            <person name="King R."/>
        </authorList>
    </citation>
    <scope>NUCLEOTIDE SEQUENCE</scope>
</reference>
<gene>
    <name evidence="1" type="ORF">CHIRRI_LOCUS10013</name>
</gene>
<dbReference type="AlphaFoldDB" id="A0A9N9WUZ9"/>
<evidence type="ECO:0000313" key="2">
    <source>
        <dbReference type="Proteomes" id="UP001153620"/>
    </source>
</evidence>
<evidence type="ECO:0000313" key="1">
    <source>
        <dbReference type="EMBL" id="CAG9807164.1"/>
    </source>
</evidence>
<organism evidence="1 2">
    <name type="scientific">Chironomus riparius</name>
    <dbReference type="NCBI Taxonomy" id="315576"/>
    <lineage>
        <taxon>Eukaryota</taxon>
        <taxon>Metazoa</taxon>
        <taxon>Ecdysozoa</taxon>
        <taxon>Arthropoda</taxon>
        <taxon>Hexapoda</taxon>
        <taxon>Insecta</taxon>
        <taxon>Pterygota</taxon>
        <taxon>Neoptera</taxon>
        <taxon>Endopterygota</taxon>
        <taxon>Diptera</taxon>
        <taxon>Nematocera</taxon>
        <taxon>Chironomoidea</taxon>
        <taxon>Chironomidae</taxon>
        <taxon>Chironominae</taxon>
        <taxon>Chironomus</taxon>
    </lineage>
</organism>
<dbReference type="Proteomes" id="UP001153620">
    <property type="component" value="Chromosome 3"/>
</dbReference>
<reference evidence="1" key="1">
    <citation type="submission" date="2022-01" db="EMBL/GenBank/DDBJ databases">
        <authorList>
            <person name="King R."/>
        </authorList>
    </citation>
    <scope>NUCLEOTIDE SEQUENCE</scope>
</reference>
<keyword evidence="2" id="KW-1185">Reference proteome</keyword>
<sequence length="122" mass="13983">MFIINILKDLEALGASNGTYCKSFSTKLRIMISFASWNKTVNIWKDGIVFDHTYRVNVSYFNKITHSFVLLTIESVSDLSTEYTFSWEQQKFADAQLEESNSNALDNGNNEFCLRLGYSLVI</sequence>
<accession>A0A9N9WUZ9</accession>